<evidence type="ECO:0000256" key="2">
    <source>
        <dbReference type="ARBA" id="ARBA00022840"/>
    </source>
</evidence>
<dbReference type="CDD" id="cd17923">
    <property type="entry name" value="DEXHc_Hrq1-like"/>
    <property type="match status" value="1"/>
</dbReference>
<proteinExistence type="predicted"/>
<keyword evidence="1" id="KW-0547">Nucleotide-binding</keyword>
<dbReference type="EMBL" id="JAZGQK010000019">
    <property type="protein sequence ID" value="MEE6261184.1"/>
    <property type="molecule type" value="Genomic_DNA"/>
</dbReference>
<dbReference type="SMART" id="SM00487">
    <property type="entry name" value="DEXDc"/>
    <property type="match status" value="1"/>
</dbReference>
<gene>
    <name evidence="5" type="ORF">V1633_22135</name>
</gene>
<protein>
    <submittedName>
        <fullName evidence="5">DEAD/DEAH box helicase</fullName>
    </submittedName>
</protein>
<dbReference type="InterPro" id="IPR014001">
    <property type="entry name" value="Helicase_ATP-bd"/>
</dbReference>
<dbReference type="SUPFAM" id="SSF52540">
    <property type="entry name" value="P-loop containing nucleoside triphosphate hydrolases"/>
    <property type="match status" value="1"/>
</dbReference>
<sequence length="1727" mass="193242">MDVFDVREKLIEDYKEFTSSFVDPRDPQIHDHVARLTALGYQWPAPYLSLNPNFSSGGSVEELVRDGLLHADSERVFRIKADEDDPGSQPLRLHRHQRKAIEVARGGQSYVLTTGTGSGKSLSYIVPIVDRVLRAKASGIYQPGVKAIIVYPMNALANSQLRELEKFLCWGFPKHEPPVRFERYTGQESQEDRRRILADPPDILLTNYVMLELVLTRRRERDKLVRAARGLWFLVLDELHTYRGRQGADVAFLVRRTRDACDAAELQCVGTSATMSSEDVATKDQRADVARVAGRLFGTPVEPANVIGESLQRAITLPSNSGPELTTLLAEQTRRWSTEPSSAASLDEFRTDPLAYWVESVFGVEERSGGQLRRRRVPSTLPQAADNLAELTRETSETCRRAIQAVLQAGAALVDPKTNRPIFAFRLHQFLSKGDNVYVTIEPPKQRHITSRYQAVSPLSTETDRKVLVPLAFCRECGQEYLIVRRTGHGFEVGNEADSGAGDSGYLYISDDQPWPDDNELVLHHARLPYSWTMSADDGRTIVAPGKEKYLPEVVHVAPDGSEVPAGRGVAAAWVTTPFRFCLRCQVSYERQRGKDFAQLAKLSVEGRSSALSVIGASVVRALRAAPELDKRARKLLSFVDNRQDASLQAGHFNDFVQVVQLRGALYRAAAAEPDGLTHERVAQRVTEALRLELPQFARRPDVRFGRDEIWRALREVVNYRLYLDLERGWRVTMPNLEQTGLLRIDYRYLDEVAVDREIWESRHVLLRDDQPEHRYEIAATLLDELRRNLAIDVRCLTNDGFDEIRKLSQQHLEEPWKLGDRERPVVAGIAFPQPSGKGRPRNHLHLSGRGAFGKYLIRQYGAHCTVNDAQEVIRDLLAVLAEASLVIEVPPEDRYDMTGGYRLKSDALIWRAGDGKVGAEDRVRKVLSGEAGARVNTFFRDLYRDTSLLLAGLQAKEHTAQVDPKRRQEREQEFRDGDLPLLFCSPTMELGVDINALNAVALRNVPPTPANYAQRAGRAGRSGQPALVVTYCSTGNPHDQYYFKRRELMVGGAVRPPRLDLANEDLVRSHLQAIWLAETGEELPSSLVDLMESGGEQPTLTLKTKIESALNDPAARQRAVLRATATLAGDIHTELREAPWWRTNWINDKIERAFVEFQNALDRWRRLYRAARKEYEVQSRRAVDTNVSARAREEARRRADDARVQLNLLGNEDSDEPQTDFYTYRYLASEGFLPGYSFPRLPLAAYIPGLHGQRQGDYIHRPRFIGISEFGPGALIYHEGARYMVRGVQLQQAAAPGQEGLLTTKSRRCVACGHLHDDVVGIDECDNCAATLGNADANLLRLYTVRTQRRERISSDEEERRRAGFQIETSYRFHHHGSRPGKLTAAVVGEDLPELATLVYGDAATVRRANLGLTRRKDEKVRGFWLDTTSGEWLSEKKGTEPTTDEEDVDSAETVKLKQRVIPYVEDRRNILVLRLAGKVSVEMARSLLYALERGIEATFQLEDSELTGELLPDPEERGRMLFIESAEGGAGVLRRLVEEPDALARAAVRALEIAHFDPATGDEADQGVEGVEDRCVQGCYDCLLSYANQPYHRQIDRHLVVSLLLDLAGAVATRTGGPLATPVTEAGLAGPVADFVAWLAESAYRPPDETSGRVAEACPDLIYREARAAVFVDLPGEPYGDGRDADAEESLYDAGWTPIRVTAGDWAAVVAKYPSVFGSHLGGVE</sequence>
<dbReference type="Pfam" id="PF09369">
    <property type="entry name" value="MZB"/>
    <property type="match status" value="1"/>
</dbReference>
<dbReference type="SMART" id="SM00490">
    <property type="entry name" value="HELICc"/>
    <property type="match status" value="1"/>
</dbReference>
<evidence type="ECO:0000313" key="6">
    <source>
        <dbReference type="Proteomes" id="UP001332243"/>
    </source>
</evidence>
<evidence type="ECO:0000259" key="3">
    <source>
        <dbReference type="PROSITE" id="PS51192"/>
    </source>
</evidence>
<reference evidence="5 6" key="1">
    <citation type="submission" date="2024-01" db="EMBL/GenBank/DDBJ databases">
        <title>Genome insights into Plantactinospora sonchi sp. nov.</title>
        <authorList>
            <person name="Wang L."/>
        </authorList>
    </citation>
    <scope>NUCLEOTIDE SEQUENCE [LARGE SCALE GENOMIC DNA]</scope>
    <source>
        <strain evidence="5 6">NEAU-QY2</strain>
    </source>
</reference>
<dbReference type="Pfam" id="PF00270">
    <property type="entry name" value="DEAD"/>
    <property type="match status" value="1"/>
</dbReference>
<dbReference type="Proteomes" id="UP001332243">
    <property type="component" value="Unassembled WGS sequence"/>
</dbReference>
<dbReference type="InterPro" id="IPR011545">
    <property type="entry name" value="DEAD/DEAH_box_helicase_dom"/>
</dbReference>
<dbReference type="InterPro" id="IPR052511">
    <property type="entry name" value="ATP-dep_Helicase"/>
</dbReference>
<name>A0ABU7RXF4_9ACTN</name>
<dbReference type="Gene3D" id="3.40.50.300">
    <property type="entry name" value="P-loop containing nucleotide triphosphate hydrolases"/>
    <property type="match status" value="2"/>
</dbReference>
<dbReference type="PROSITE" id="PS51194">
    <property type="entry name" value="HELICASE_CTER"/>
    <property type="match status" value="1"/>
</dbReference>
<dbReference type="PANTHER" id="PTHR47962">
    <property type="entry name" value="ATP-DEPENDENT HELICASE LHR-RELATED-RELATED"/>
    <property type="match status" value="1"/>
</dbReference>
<dbReference type="InterPro" id="IPR018973">
    <property type="entry name" value="MZB"/>
</dbReference>
<dbReference type="InterPro" id="IPR027417">
    <property type="entry name" value="P-loop_NTPase"/>
</dbReference>
<feature type="domain" description="Helicase ATP-binding" evidence="3">
    <location>
        <begin position="101"/>
        <end position="293"/>
    </location>
</feature>
<dbReference type="Pfam" id="PF00271">
    <property type="entry name" value="Helicase_C"/>
    <property type="match status" value="1"/>
</dbReference>
<keyword evidence="2" id="KW-0067">ATP-binding</keyword>
<comment type="caution">
    <text evidence="5">The sequence shown here is derived from an EMBL/GenBank/DDBJ whole genome shotgun (WGS) entry which is preliminary data.</text>
</comment>
<dbReference type="RefSeq" id="WP_331216296.1">
    <property type="nucleotide sequence ID" value="NZ_JAZGQK010000019.1"/>
</dbReference>
<keyword evidence="5" id="KW-0347">Helicase</keyword>
<keyword evidence="6" id="KW-1185">Reference proteome</keyword>
<keyword evidence="5" id="KW-0378">Hydrolase</keyword>
<dbReference type="InterPro" id="IPR001650">
    <property type="entry name" value="Helicase_C-like"/>
</dbReference>
<accession>A0ABU7RXF4</accession>
<dbReference type="PROSITE" id="PS51192">
    <property type="entry name" value="HELICASE_ATP_BIND_1"/>
    <property type="match status" value="1"/>
</dbReference>
<evidence type="ECO:0000313" key="5">
    <source>
        <dbReference type="EMBL" id="MEE6261184.1"/>
    </source>
</evidence>
<organism evidence="5 6">
    <name type="scientific">Plantactinospora sonchi</name>
    <dbReference type="NCBI Taxonomy" id="1544735"/>
    <lineage>
        <taxon>Bacteria</taxon>
        <taxon>Bacillati</taxon>
        <taxon>Actinomycetota</taxon>
        <taxon>Actinomycetes</taxon>
        <taxon>Micromonosporales</taxon>
        <taxon>Micromonosporaceae</taxon>
        <taxon>Plantactinospora</taxon>
    </lineage>
</organism>
<evidence type="ECO:0000259" key="4">
    <source>
        <dbReference type="PROSITE" id="PS51194"/>
    </source>
</evidence>
<dbReference type="GO" id="GO:0004386">
    <property type="term" value="F:helicase activity"/>
    <property type="evidence" value="ECO:0007669"/>
    <property type="project" value="UniProtKB-KW"/>
</dbReference>
<evidence type="ECO:0000256" key="1">
    <source>
        <dbReference type="ARBA" id="ARBA00022741"/>
    </source>
</evidence>
<feature type="domain" description="Helicase C-terminal" evidence="4">
    <location>
        <begin position="919"/>
        <end position="1068"/>
    </location>
</feature>
<dbReference type="PANTHER" id="PTHR47962:SF5">
    <property type="entry name" value="ATP-DEPENDENT HELICASE LHR-RELATED"/>
    <property type="match status" value="1"/>
</dbReference>